<dbReference type="WBParaSite" id="TCONS_00012560.p1">
    <property type="protein sequence ID" value="TCONS_00012560.p1"/>
    <property type="gene ID" value="XLOC_008215"/>
</dbReference>
<organism evidence="10 11">
    <name type="scientific">Strongyloides stercoralis</name>
    <name type="common">Threadworm</name>
    <dbReference type="NCBI Taxonomy" id="6248"/>
    <lineage>
        <taxon>Eukaryota</taxon>
        <taxon>Metazoa</taxon>
        <taxon>Ecdysozoa</taxon>
        <taxon>Nematoda</taxon>
        <taxon>Chromadorea</taxon>
        <taxon>Rhabditida</taxon>
        <taxon>Tylenchina</taxon>
        <taxon>Panagrolaimomorpha</taxon>
        <taxon>Strongyloidoidea</taxon>
        <taxon>Strongyloididae</taxon>
        <taxon>Strongyloides</taxon>
    </lineage>
</organism>
<feature type="domain" description="GRIP" evidence="9">
    <location>
        <begin position="505"/>
        <end position="557"/>
    </location>
</feature>
<dbReference type="Proteomes" id="UP000035681">
    <property type="component" value="Unplaced"/>
</dbReference>
<keyword evidence="4" id="KW-0378">Hydrolase</keyword>
<dbReference type="InterPro" id="IPR025660">
    <property type="entry name" value="Pept_his_AS"/>
</dbReference>
<proteinExistence type="inferred from homology"/>
<dbReference type="InterPro" id="IPR000237">
    <property type="entry name" value="GRIP_dom"/>
</dbReference>
<keyword evidence="2" id="KW-0645">Protease</keyword>
<dbReference type="FunFam" id="3.90.70.10:FF:000031">
    <property type="entry name" value="Cathepsin B"/>
    <property type="match status" value="1"/>
</dbReference>
<dbReference type="GO" id="GO:0006508">
    <property type="term" value="P:proteolysis"/>
    <property type="evidence" value="ECO:0007669"/>
    <property type="project" value="UniProtKB-KW"/>
</dbReference>
<feature type="coiled-coil region" evidence="8">
    <location>
        <begin position="18"/>
        <end position="52"/>
    </location>
</feature>
<keyword evidence="10" id="KW-1185">Reference proteome</keyword>
<evidence type="ECO:0000256" key="8">
    <source>
        <dbReference type="SAM" id="Coils"/>
    </source>
</evidence>
<evidence type="ECO:0000256" key="3">
    <source>
        <dbReference type="ARBA" id="ARBA00022729"/>
    </source>
</evidence>
<feature type="coiled-coil region" evidence="8">
    <location>
        <begin position="205"/>
        <end position="239"/>
    </location>
</feature>
<dbReference type="Pfam" id="PF00112">
    <property type="entry name" value="Peptidase_C1"/>
    <property type="match status" value="1"/>
</dbReference>
<evidence type="ECO:0000256" key="4">
    <source>
        <dbReference type="ARBA" id="ARBA00022801"/>
    </source>
</evidence>
<dbReference type="CDD" id="cd02620">
    <property type="entry name" value="Peptidase_C1A_CathepsinB"/>
    <property type="match status" value="1"/>
</dbReference>
<reference evidence="11" key="1">
    <citation type="submission" date="2024-02" db="UniProtKB">
        <authorList>
            <consortium name="WormBaseParasite"/>
        </authorList>
    </citation>
    <scope>IDENTIFICATION</scope>
</reference>
<dbReference type="InterPro" id="IPR038765">
    <property type="entry name" value="Papain-like_cys_pep_sf"/>
</dbReference>
<feature type="coiled-coil region" evidence="8">
    <location>
        <begin position="355"/>
        <end position="382"/>
    </location>
</feature>
<dbReference type="Gene3D" id="3.90.70.10">
    <property type="entry name" value="Cysteine proteinases"/>
    <property type="match status" value="1"/>
</dbReference>
<comment type="similarity">
    <text evidence="1">Belongs to the peptidase C1 family.</text>
</comment>
<dbReference type="PANTHER" id="PTHR12411">
    <property type="entry name" value="CYSTEINE PROTEASE FAMILY C1-RELATED"/>
    <property type="match status" value="1"/>
</dbReference>
<dbReference type="PROSITE" id="PS00639">
    <property type="entry name" value="THIOL_PROTEASE_HIS"/>
    <property type="match status" value="1"/>
</dbReference>
<evidence type="ECO:0000256" key="5">
    <source>
        <dbReference type="ARBA" id="ARBA00022807"/>
    </source>
</evidence>
<evidence type="ECO:0000256" key="1">
    <source>
        <dbReference type="ARBA" id="ARBA00008455"/>
    </source>
</evidence>
<evidence type="ECO:0000256" key="6">
    <source>
        <dbReference type="ARBA" id="ARBA00023145"/>
    </source>
</evidence>
<feature type="coiled-coil region" evidence="8">
    <location>
        <begin position="84"/>
        <end position="111"/>
    </location>
</feature>
<keyword evidence="8" id="KW-0175">Coiled coil</keyword>
<keyword evidence="3" id="KW-0732">Signal</keyword>
<dbReference type="SUPFAM" id="SSF54001">
    <property type="entry name" value="Cysteine proteinases"/>
    <property type="match status" value="1"/>
</dbReference>
<keyword evidence="5" id="KW-0788">Thiol protease</keyword>
<evidence type="ECO:0000313" key="11">
    <source>
        <dbReference type="WBParaSite" id="TCONS_00012560.p1"/>
    </source>
</evidence>
<dbReference type="PRINTS" id="PR00705">
    <property type="entry name" value="PAPAIN"/>
</dbReference>
<sequence length="923" mass="106487">MGDKKQNIKISNNPSSDVELYKQKIQTLLQAYKEQEDEKKRLQEVVETLQTVTVDDDSVNKLKSMLAEGEKQRLKKEKILLADRKGLLEKYNESRKELKLIKEKIKQAGLNIDDNNDVIFNFDKINNLYDKFKNKKENNDNEAVKNNKLNNTMHIQNLLNDTKKTFETDSKSLNKKIENLYKINIQKDIRITNLESANELSTLKVAELANENASYLEKISSLEKEIEQLKNMTSHSRKNSLVSEEKEKEKNLNLCVQKQKVEILENNIDHNISNIFDNSDICRTSICHKYPANVYKEMIKKDDLDSLLTEITNISLDMISIKSYVLENLHLFKKEINHLLFLLIDDANSFVNEMHKKHLLEIEKFKKIIKEQREEIDLLKKYSEICKIKVQPQGNSNVNEVKQSLSRKSSTTADLFSLINGVNNHQQNESGRTNLTNTEESVLVNHYAEQLMKKEKILENIQKEFIILEGKYNDCLKEKLGAQMDYETQIHLLQDEISNIRGLTKQLQVNDFQYIRNVFISYLNTRNNDSISRRNILKALGQVLSLSNFDLHKIDTFNIMSKILFFLFCLIIGIFGHFYDLDPENLSGQDLVDYVNSKQNSWRAEYHERINSYDARVRYGLMGVNHVRNSVKARKHVSATKDLVMDIPESFDAREAWPECDSIKQIRDQSSCGSCWSTSMVEAASDRICIHSEGQIQVTLSNVDLLSCCKSCGFGCNGGDPYSAWRYFVKTGIVTGSGFKEHAGCRYYPFPNCEHHSNKTTYKPCQHDLYPTPKCERKCQSGYTDKSYEQDKFYGRIAYSIKDNEVAIQKEIMANGPIQVAFEVYDDFLNYKSGVYHHVGGKLGGGHAVKMIGWGVDNNEKYWLIANSWNEDWGENGFFRIRRGTDECGIESGAVAGIPKLTQIRGRYYNHVAVDDSSDEFFF</sequence>
<protein>
    <submittedName>
        <fullName evidence="11">GRIP domain-containing protein</fullName>
    </submittedName>
</protein>
<accession>A0AAF5DHV7</accession>
<dbReference type="PROSITE" id="PS50913">
    <property type="entry name" value="GRIP"/>
    <property type="match status" value="1"/>
</dbReference>
<evidence type="ECO:0000313" key="10">
    <source>
        <dbReference type="Proteomes" id="UP000035681"/>
    </source>
</evidence>
<evidence type="ECO:0000256" key="2">
    <source>
        <dbReference type="ARBA" id="ARBA00022670"/>
    </source>
</evidence>
<evidence type="ECO:0000259" key="9">
    <source>
        <dbReference type="PROSITE" id="PS50913"/>
    </source>
</evidence>
<keyword evidence="6" id="KW-0865">Zymogen</keyword>
<evidence type="ECO:0000256" key="7">
    <source>
        <dbReference type="ARBA" id="ARBA00023157"/>
    </source>
</evidence>
<dbReference type="InterPro" id="IPR025661">
    <property type="entry name" value="Pept_asp_AS"/>
</dbReference>
<dbReference type="GO" id="GO:0008234">
    <property type="term" value="F:cysteine-type peptidase activity"/>
    <property type="evidence" value="ECO:0007669"/>
    <property type="project" value="UniProtKB-KW"/>
</dbReference>
<name>A0AAF5DHV7_STRER</name>
<dbReference type="PROSITE" id="PS00640">
    <property type="entry name" value="THIOL_PROTEASE_ASN"/>
    <property type="match status" value="1"/>
</dbReference>
<dbReference type="InterPro" id="IPR013128">
    <property type="entry name" value="Peptidase_C1A"/>
</dbReference>
<dbReference type="SMART" id="SM00755">
    <property type="entry name" value="Grip"/>
    <property type="match status" value="1"/>
</dbReference>
<dbReference type="Pfam" id="PF01465">
    <property type="entry name" value="GRIP"/>
    <property type="match status" value="1"/>
</dbReference>
<dbReference type="AlphaFoldDB" id="A0AAF5DHV7"/>
<keyword evidence="7" id="KW-1015">Disulfide bond</keyword>
<dbReference type="InterPro" id="IPR000668">
    <property type="entry name" value="Peptidase_C1A_C"/>
</dbReference>
<dbReference type="SMART" id="SM00645">
    <property type="entry name" value="Pept_C1"/>
    <property type="match status" value="1"/>
</dbReference>